<feature type="compositionally biased region" description="Polar residues" evidence="1">
    <location>
        <begin position="42"/>
        <end position="54"/>
    </location>
</feature>
<protein>
    <submittedName>
        <fullName evidence="2">Uncharacterized protein</fullName>
    </submittedName>
</protein>
<dbReference type="AlphaFoldDB" id="V8N4Q9"/>
<dbReference type="Proteomes" id="UP000018936">
    <property type="component" value="Unassembled WGS sequence"/>
</dbReference>
<feature type="non-terminal residue" evidence="2">
    <location>
        <position position="99"/>
    </location>
</feature>
<proteinExistence type="predicted"/>
<evidence type="ECO:0000313" key="2">
    <source>
        <dbReference type="EMBL" id="ETE56517.1"/>
    </source>
</evidence>
<accession>V8N4Q9</accession>
<gene>
    <name evidence="2" type="ORF">L345_17772</name>
</gene>
<evidence type="ECO:0000256" key="1">
    <source>
        <dbReference type="SAM" id="MobiDB-lite"/>
    </source>
</evidence>
<comment type="caution">
    <text evidence="2">The sequence shown here is derived from an EMBL/GenBank/DDBJ whole genome shotgun (WGS) entry which is preliminary data.</text>
</comment>
<reference evidence="2 3" key="1">
    <citation type="journal article" date="2013" name="Proc. Natl. Acad. Sci. U.S.A.">
        <title>The king cobra genome reveals dynamic gene evolution and adaptation in the snake venom system.</title>
        <authorList>
            <person name="Vonk F.J."/>
            <person name="Casewell N.R."/>
            <person name="Henkel C.V."/>
            <person name="Heimberg A.M."/>
            <person name="Jansen H.J."/>
            <person name="McCleary R.J."/>
            <person name="Kerkkamp H.M."/>
            <person name="Vos R.A."/>
            <person name="Guerreiro I."/>
            <person name="Calvete J.J."/>
            <person name="Wuster W."/>
            <person name="Woods A.E."/>
            <person name="Logan J.M."/>
            <person name="Harrison R.A."/>
            <person name="Castoe T.A."/>
            <person name="de Koning A.P."/>
            <person name="Pollock D.D."/>
            <person name="Yandell M."/>
            <person name="Calderon D."/>
            <person name="Renjifo C."/>
            <person name="Currier R.B."/>
            <person name="Salgado D."/>
            <person name="Pla D."/>
            <person name="Sanz L."/>
            <person name="Hyder A.S."/>
            <person name="Ribeiro J.M."/>
            <person name="Arntzen J.W."/>
            <person name="van den Thillart G.E."/>
            <person name="Boetzer M."/>
            <person name="Pirovano W."/>
            <person name="Dirks R.P."/>
            <person name="Spaink H.P."/>
            <person name="Duboule D."/>
            <person name="McGlinn E."/>
            <person name="Kini R.M."/>
            <person name="Richardson M.K."/>
        </authorList>
    </citation>
    <scope>NUCLEOTIDE SEQUENCE</scope>
    <source>
        <tissue evidence="2">Blood</tissue>
    </source>
</reference>
<feature type="region of interest" description="Disordered" evidence="1">
    <location>
        <begin position="1"/>
        <end position="54"/>
    </location>
</feature>
<feature type="non-terminal residue" evidence="2">
    <location>
        <position position="1"/>
    </location>
</feature>
<dbReference type="EMBL" id="AZIM01019696">
    <property type="protein sequence ID" value="ETE56517.1"/>
    <property type="molecule type" value="Genomic_DNA"/>
</dbReference>
<feature type="compositionally biased region" description="Basic and acidic residues" evidence="1">
    <location>
        <begin position="1"/>
        <end position="27"/>
    </location>
</feature>
<name>V8N4Q9_OPHHA</name>
<sequence length="99" mass="11327">LKNELQKKEGEKVAEINEGKEQEKSDNQEAPAVKKPRGDLSNLKNLRQGQLKNQQMKSSLAARYDLENMEIALGIEELKQRVVAIAEKIKRYENQSSFN</sequence>
<keyword evidence="3" id="KW-1185">Reference proteome</keyword>
<organism evidence="2 3">
    <name type="scientific">Ophiophagus hannah</name>
    <name type="common">King cobra</name>
    <name type="synonym">Naja hannah</name>
    <dbReference type="NCBI Taxonomy" id="8665"/>
    <lineage>
        <taxon>Eukaryota</taxon>
        <taxon>Metazoa</taxon>
        <taxon>Chordata</taxon>
        <taxon>Craniata</taxon>
        <taxon>Vertebrata</taxon>
        <taxon>Euteleostomi</taxon>
        <taxon>Lepidosauria</taxon>
        <taxon>Squamata</taxon>
        <taxon>Bifurcata</taxon>
        <taxon>Unidentata</taxon>
        <taxon>Episquamata</taxon>
        <taxon>Toxicofera</taxon>
        <taxon>Serpentes</taxon>
        <taxon>Colubroidea</taxon>
        <taxon>Elapidae</taxon>
        <taxon>Elapinae</taxon>
        <taxon>Ophiophagus</taxon>
    </lineage>
</organism>
<evidence type="ECO:0000313" key="3">
    <source>
        <dbReference type="Proteomes" id="UP000018936"/>
    </source>
</evidence>